<evidence type="ECO:0000256" key="5">
    <source>
        <dbReference type="ARBA" id="ARBA00022898"/>
    </source>
</evidence>
<organism evidence="8 9">
    <name type="scientific">Stieleria neptunia</name>
    <dbReference type="NCBI Taxonomy" id="2527979"/>
    <lineage>
        <taxon>Bacteria</taxon>
        <taxon>Pseudomonadati</taxon>
        <taxon>Planctomycetota</taxon>
        <taxon>Planctomycetia</taxon>
        <taxon>Pirellulales</taxon>
        <taxon>Pirellulaceae</taxon>
        <taxon>Stieleria</taxon>
    </lineage>
</organism>
<comment type="cofactor">
    <cofactor evidence="1">
        <name>pyridoxal 5'-phosphate</name>
        <dbReference type="ChEBI" id="CHEBI:597326"/>
    </cofactor>
</comment>
<dbReference type="EC" id="2.8.1.7" evidence="3"/>
<keyword evidence="5" id="KW-0663">Pyridoxal phosphate</keyword>
<comment type="similarity">
    <text evidence="2">Belongs to the class-V pyridoxal-phosphate-dependent aminotransferase family. Csd subfamily.</text>
</comment>
<dbReference type="GO" id="GO:0030170">
    <property type="term" value="F:pyridoxal phosphate binding"/>
    <property type="evidence" value="ECO:0007669"/>
    <property type="project" value="InterPro"/>
</dbReference>
<name>A0A518HTI7_9BACT</name>
<dbReference type="InterPro" id="IPR015424">
    <property type="entry name" value="PyrdxlP-dep_Trfase"/>
</dbReference>
<dbReference type="Proteomes" id="UP000319004">
    <property type="component" value="Chromosome"/>
</dbReference>
<evidence type="ECO:0000256" key="3">
    <source>
        <dbReference type="ARBA" id="ARBA00012239"/>
    </source>
</evidence>
<dbReference type="KEGG" id="snep:Enr13x_39750"/>
<dbReference type="PANTHER" id="PTHR43586">
    <property type="entry name" value="CYSTEINE DESULFURASE"/>
    <property type="match status" value="1"/>
</dbReference>
<dbReference type="NCBIfam" id="TIGR01979">
    <property type="entry name" value="sufS"/>
    <property type="match status" value="1"/>
</dbReference>
<evidence type="ECO:0000313" key="9">
    <source>
        <dbReference type="Proteomes" id="UP000319004"/>
    </source>
</evidence>
<dbReference type="Pfam" id="PF00266">
    <property type="entry name" value="Aminotran_5"/>
    <property type="match status" value="1"/>
</dbReference>
<reference evidence="8 9" key="1">
    <citation type="submission" date="2019-03" db="EMBL/GenBank/DDBJ databases">
        <title>Deep-cultivation of Planctomycetes and their phenomic and genomic characterization uncovers novel biology.</title>
        <authorList>
            <person name="Wiegand S."/>
            <person name="Jogler M."/>
            <person name="Boedeker C."/>
            <person name="Pinto D."/>
            <person name="Vollmers J."/>
            <person name="Rivas-Marin E."/>
            <person name="Kohn T."/>
            <person name="Peeters S.H."/>
            <person name="Heuer A."/>
            <person name="Rast P."/>
            <person name="Oberbeckmann S."/>
            <person name="Bunk B."/>
            <person name="Jeske O."/>
            <person name="Meyerdierks A."/>
            <person name="Storesund J.E."/>
            <person name="Kallscheuer N."/>
            <person name="Luecker S."/>
            <person name="Lage O.M."/>
            <person name="Pohl T."/>
            <person name="Merkel B.J."/>
            <person name="Hornburger P."/>
            <person name="Mueller R.-W."/>
            <person name="Bruemmer F."/>
            <person name="Labrenz M."/>
            <person name="Spormann A.M."/>
            <person name="Op den Camp H."/>
            <person name="Overmann J."/>
            <person name="Amann R."/>
            <person name="Jetten M.S.M."/>
            <person name="Mascher T."/>
            <person name="Medema M.H."/>
            <person name="Devos D.P."/>
            <person name="Kaster A.-K."/>
            <person name="Ovreas L."/>
            <person name="Rohde M."/>
            <person name="Galperin M.Y."/>
            <person name="Jogler C."/>
        </authorList>
    </citation>
    <scope>NUCLEOTIDE SEQUENCE [LARGE SCALE GENOMIC DNA]</scope>
    <source>
        <strain evidence="8 9">Enr13</strain>
    </source>
</reference>
<proteinExistence type="inferred from homology"/>
<keyword evidence="4 8" id="KW-0808">Transferase</keyword>
<feature type="domain" description="Aminotransferase class V" evidence="7">
    <location>
        <begin position="27"/>
        <end position="397"/>
    </location>
</feature>
<dbReference type="OrthoDB" id="9804366at2"/>
<comment type="catalytic activity">
    <reaction evidence="6">
        <text>(sulfur carrier)-H + L-cysteine = (sulfur carrier)-SH + L-alanine</text>
        <dbReference type="Rhea" id="RHEA:43892"/>
        <dbReference type="Rhea" id="RHEA-COMP:14737"/>
        <dbReference type="Rhea" id="RHEA-COMP:14739"/>
        <dbReference type="ChEBI" id="CHEBI:29917"/>
        <dbReference type="ChEBI" id="CHEBI:35235"/>
        <dbReference type="ChEBI" id="CHEBI:57972"/>
        <dbReference type="ChEBI" id="CHEBI:64428"/>
        <dbReference type="EC" id="2.8.1.7"/>
    </reaction>
</comment>
<evidence type="ECO:0000256" key="2">
    <source>
        <dbReference type="ARBA" id="ARBA00010447"/>
    </source>
</evidence>
<evidence type="ECO:0000256" key="6">
    <source>
        <dbReference type="ARBA" id="ARBA00050776"/>
    </source>
</evidence>
<dbReference type="InterPro" id="IPR015422">
    <property type="entry name" value="PyrdxlP-dep_Trfase_small"/>
</dbReference>
<dbReference type="InterPro" id="IPR015421">
    <property type="entry name" value="PyrdxlP-dep_Trfase_major"/>
</dbReference>
<evidence type="ECO:0000256" key="4">
    <source>
        <dbReference type="ARBA" id="ARBA00022679"/>
    </source>
</evidence>
<dbReference type="PANTHER" id="PTHR43586:SF8">
    <property type="entry name" value="CYSTEINE DESULFURASE 1, CHLOROPLASTIC"/>
    <property type="match status" value="1"/>
</dbReference>
<protein>
    <recommendedName>
        <fullName evidence="3">cysteine desulfurase</fullName>
        <ecNumber evidence="3">2.8.1.7</ecNumber>
    </recommendedName>
</protein>
<evidence type="ECO:0000313" key="8">
    <source>
        <dbReference type="EMBL" id="QDV44113.1"/>
    </source>
</evidence>
<evidence type="ECO:0000259" key="7">
    <source>
        <dbReference type="Pfam" id="PF00266"/>
    </source>
</evidence>
<dbReference type="AlphaFoldDB" id="A0A518HTI7"/>
<dbReference type="Gene3D" id="3.40.640.10">
    <property type="entry name" value="Type I PLP-dependent aspartate aminotransferase-like (Major domain)"/>
    <property type="match status" value="1"/>
</dbReference>
<dbReference type="SUPFAM" id="SSF53383">
    <property type="entry name" value="PLP-dependent transferases"/>
    <property type="match status" value="1"/>
</dbReference>
<dbReference type="RefSeq" id="WP_145388502.1">
    <property type="nucleotide sequence ID" value="NZ_CP037423.1"/>
</dbReference>
<dbReference type="GO" id="GO:0006534">
    <property type="term" value="P:cysteine metabolic process"/>
    <property type="evidence" value="ECO:0007669"/>
    <property type="project" value="InterPro"/>
</dbReference>
<evidence type="ECO:0000256" key="1">
    <source>
        <dbReference type="ARBA" id="ARBA00001933"/>
    </source>
</evidence>
<dbReference type="InterPro" id="IPR010970">
    <property type="entry name" value="Cys_dSase_SufS"/>
</dbReference>
<keyword evidence="9" id="KW-1185">Reference proteome</keyword>
<dbReference type="Gene3D" id="3.90.1150.10">
    <property type="entry name" value="Aspartate Aminotransferase, domain 1"/>
    <property type="match status" value="1"/>
</dbReference>
<sequence>MPLDPHSIRPDFPILKRETSSGAPLAFLDNAASAQRPQVVIDAISDCYQRYYANVHRGIHTLSEESTAAYEAARETTRQFVGAQSQTEIVFAAGTTAAINTVAHSWGGRNLSAGDVILLTIAEHHANIVPWHQLAERTGCRVEFLPLGDDFTIDDAVVQSKLQSLQPKLFSFASSSNVLGTNFPVARWTRMAHDAGATVLVDAAQGAPHQALDVQQWDADFVVFSGHKICGPTGIGVLYGKETLLDAMPPFLGGGGMIDRVTTAGFSPTGLPEKFEAGTPPITEAIGLAAAMRYLQSVGLEAIEAHEHLLCQAADTALRNIDGVQILGPTPDKKGGIVSFTVDGVHAHDIAQWLDTRGVAVRAGHHCAMPLHESLGKTASARASFYLYNTLEEVDRLIEAVKEARDKFARGGRRRRRRSPSPA</sequence>
<dbReference type="CDD" id="cd06453">
    <property type="entry name" value="SufS_like"/>
    <property type="match status" value="1"/>
</dbReference>
<dbReference type="GO" id="GO:0031071">
    <property type="term" value="F:cysteine desulfurase activity"/>
    <property type="evidence" value="ECO:0007669"/>
    <property type="project" value="UniProtKB-EC"/>
</dbReference>
<gene>
    <name evidence="8" type="primary">csd_2</name>
    <name evidence="8" type="ORF">Enr13x_39750</name>
</gene>
<dbReference type="EMBL" id="CP037423">
    <property type="protein sequence ID" value="QDV44113.1"/>
    <property type="molecule type" value="Genomic_DNA"/>
</dbReference>
<dbReference type="InterPro" id="IPR000192">
    <property type="entry name" value="Aminotrans_V_dom"/>
</dbReference>
<accession>A0A518HTI7</accession>